<dbReference type="AlphaFoldDB" id="A0A137NTJ7"/>
<organism evidence="1 2">
    <name type="scientific">Conidiobolus coronatus (strain ATCC 28846 / CBS 209.66 / NRRL 28638)</name>
    <name type="common">Delacroixia coronata</name>
    <dbReference type="NCBI Taxonomy" id="796925"/>
    <lineage>
        <taxon>Eukaryota</taxon>
        <taxon>Fungi</taxon>
        <taxon>Fungi incertae sedis</taxon>
        <taxon>Zoopagomycota</taxon>
        <taxon>Entomophthoromycotina</taxon>
        <taxon>Entomophthoromycetes</taxon>
        <taxon>Entomophthorales</taxon>
        <taxon>Ancylistaceae</taxon>
        <taxon>Conidiobolus</taxon>
    </lineage>
</organism>
<proteinExistence type="predicted"/>
<dbReference type="EMBL" id="KQ964767">
    <property type="protein sequence ID" value="KXN66097.1"/>
    <property type="molecule type" value="Genomic_DNA"/>
</dbReference>
<reference evidence="1 2" key="1">
    <citation type="journal article" date="2015" name="Genome Biol. Evol.">
        <title>Phylogenomic analyses indicate that early fungi evolved digesting cell walls of algal ancestors of land plants.</title>
        <authorList>
            <person name="Chang Y."/>
            <person name="Wang S."/>
            <person name="Sekimoto S."/>
            <person name="Aerts A.L."/>
            <person name="Choi C."/>
            <person name="Clum A."/>
            <person name="LaButti K.M."/>
            <person name="Lindquist E.A."/>
            <person name="Yee Ngan C."/>
            <person name="Ohm R.A."/>
            <person name="Salamov A.A."/>
            <person name="Grigoriev I.V."/>
            <person name="Spatafora J.W."/>
            <person name="Berbee M.L."/>
        </authorList>
    </citation>
    <scope>NUCLEOTIDE SEQUENCE [LARGE SCALE GENOMIC DNA]</scope>
    <source>
        <strain evidence="1 2">NRRL 28638</strain>
    </source>
</reference>
<dbReference type="SUPFAM" id="SSF52047">
    <property type="entry name" value="RNI-like"/>
    <property type="match status" value="1"/>
</dbReference>
<evidence type="ECO:0000313" key="1">
    <source>
        <dbReference type="EMBL" id="KXN66097.1"/>
    </source>
</evidence>
<dbReference type="Proteomes" id="UP000070444">
    <property type="component" value="Unassembled WGS sequence"/>
</dbReference>
<evidence type="ECO:0000313" key="2">
    <source>
        <dbReference type="Proteomes" id="UP000070444"/>
    </source>
</evidence>
<protein>
    <recommendedName>
        <fullName evidence="3">F-box domain-containing protein</fullName>
    </recommendedName>
</protein>
<gene>
    <name evidence="1" type="ORF">CONCODRAFT_12131</name>
</gene>
<name>A0A137NTJ7_CONC2</name>
<evidence type="ECO:0008006" key="3">
    <source>
        <dbReference type="Google" id="ProtNLM"/>
    </source>
</evidence>
<keyword evidence="2" id="KW-1185">Reference proteome</keyword>
<sequence length="232" mass="27519">MDIKHTKKDQISFWEYIPDVNTLNEYLGRKDLIELSKCCKSYRKQLEPEVLKKLSFLTWRGKNLDRYFELKDSKNYKKSLKYMKTDLGSKLKFAKKFTLDCDIDYSFVKKFIKLLPNIKTLRFYENHNLTCVIERSIITILKSMKHLEHAEFNYYWAPIENCFHKKQIFPNSLKSLKVCNMLCFSYEGELKIYDTIDSKYTNLNSISITSNRMLQNLSSGIPSLLKSIGIKH</sequence>
<accession>A0A137NTJ7</accession>